<dbReference type="RefSeq" id="WP_176819284.1">
    <property type="nucleotide sequence ID" value="NZ_FNEM01000008.1"/>
</dbReference>
<reference evidence="3" key="1">
    <citation type="submission" date="2016-10" db="EMBL/GenBank/DDBJ databases">
        <authorList>
            <person name="Varghese N."/>
            <person name="Submissions S."/>
        </authorList>
    </citation>
    <scope>NUCLEOTIDE SEQUENCE [LARGE SCALE GENOMIC DNA]</scope>
    <source>
        <strain evidence="3">DSM 23317</strain>
    </source>
</reference>
<feature type="region of interest" description="Disordered" evidence="1">
    <location>
        <begin position="1"/>
        <end position="134"/>
    </location>
</feature>
<keyword evidence="3" id="KW-1185">Reference proteome</keyword>
<dbReference type="InterPro" id="IPR021973">
    <property type="entry name" value="SprA-related"/>
</dbReference>
<sequence length="256" mass="27049">MSLSSLPPTNAVAPLTPVHTGQAEPPPANPKQSEPVQPDAVTAAQTGQKSDTDADASQSGSSAQTRTEARLVEQQLQQLQSRDQEVKTHEQAHANAGGQHAGRPNYEFTRGSDGRMYASDGEVSIDTGKIEGDPRATIDKMQTVIQAANAPTQPSNQDRKVAAQAAVIMSEARTEMLQELQRAEQEADNSSKTAAPSIEKATESSPATGASTQPASKLDIEGNGNDQARSRLQNQIVKGGAYQQAFPPGSVIDDRL</sequence>
<name>A0A1G8TPR9_9GAMM</name>
<feature type="region of interest" description="Disordered" evidence="1">
    <location>
        <begin position="177"/>
        <end position="256"/>
    </location>
</feature>
<feature type="compositionally biased region" description="Low complexity" evidence="1">
    <location>
        <begin position="55"/>
        <end position="65"/>
    </location>
</feature>
<feature type="compositionally biased region" description="Polar residues" evidence="1">
    <location>
        <begin position="203"/>
        <end position="215"/>
    </location>
</feature>
<evidence type="ECO:0000313" key="2">
    <source>
        <dbReference type="EMBL" id="SDJ43576.1"/>
    </source>
</evidence>
<feature type="compositionally biased region" description="Polar residues" evidence="1">
    <location>
        <begin position="224"/>
        <end position="236"/>
    </location>
</feature>
<feature type="compositionally biased region" description="Basic and acidic residues" evidence="1">
    <location>
        <begin position="82"/>
        <end position="92"/>
    </location>
</feature>
<evidence type="ECO:0000313" key="3">
    <source>
        <dbReference type="Proteomes" id="UP000199527"/>
    </source>
</evidence>
<dbReference type="Pfam" id="PF12118">
    <property type="entry name" value="SprA-related"/>
    <property type="match status" value="1"/>
</dbReference>
<evidence type="ECO:0000256" key="1">
    <source>
        <dbReference type="SAM" id="MobiDB-lite"/>
    </source>
</evidence>
<dbReference type="AlphaFoldDB" id="A0A1G8TPR9"/>
<dbReference type="EMBL" id="FNEM01000008">
    <property type="protein sequence ID" value="SDJ43576.1"/>
    <property type="molecule type" value="Genomic_DNA"/>
</dbReference>
<proteinExistence type="predicted"/>
<accession>A0A1G8TPR9</accession>
<protein>
    <submittedName>
        <fullName evidence="2">SprA-related family protein</fullName>
    </submittedName>
</protein>
<dbReference type="Proteomes" id="UP000199527">
    <property type="component" value="Unassembled WGS sequence"/>
</dbReference>
<feature type="compositionally biased region" description="Low complexity" evidence="1">
    <location>
        <begin position="93"/>
        <end position="102"/>
    </location>
</feature>
<organism evidence="2 3">
    <name type="scientific">Ferrimonas sediminum</name>
    <dbReference type="NCBI Taxonomy" id="718193"/>
    <lineage>
        <taxon>Bacteria</taxon>
        <taxon>Pseudomonadati</taxon>
        <taxon>Pseudomonadota</taxon>
        <taxon>Gammaproteobacteria</taxon>
        <taxon>Alteromonadales</taxon>
        <taxon>Ferrimonadaceae</taxon>
        <taxon>Ferrimonas</taxon>
    </lineage>
</organism>
<gene>
    <name evidence="2" type="ORF">SAMN04488540_10850</name>
</gene>